<dbReference type="PROSITE" id="PS51257">
    <property type="entry name" value="PROKAR_LIPOPROTEIN"/>
    <property type="match status" value="1"/>
</dbReference>
<dbReference type="EMBL" id="JACWMW010000005">
    <property type="protein sequence ID" value="MBD1387400.1"/>
    <property type="molecule type" value="Genomic_DNA"/>
</dbReference>
<protein>
    <recommendedName>
        <fullName evidence="3">DUF4919 domain-containing protein</fullName>
    </recommendedName>
</protein>
<evidence type="ECO:0000313" key="1">
    <source>
        <dbReference type="EMBL" id="MBD1387400.1"/>
    </source>
</evidence>
<gene>
    <name evidence="1" type="ORF">IDJ75_19085</name>
</gene>
<evidence type="ECO:0008006" key="3">
    <source>
        <dbReference type="Google" id="ProtNLM"/>
    </source>
</evidence>
<dbReference type="Proteomes" id="UP000618754">
    <property type="component" value="Unassembled WGS sequence"/>
</dbReference>
<sequence>MKTPALILLVFLITACHTTPKSKEVLSATKSKIADTLTGDSSKVNISTLPTDTVLVTKAEIARILKFYPELSDTSYNYNPYTLYAMRGLNGTEKQQDGDKKIDFNSEVGQDDYFLFYAYFLSLKNGREKYQGQRDTLIKIYDGINSIMQNLANGGTFFGHQQRRILGYAEYSIYTGINNDYYNKEYNIAKQKSFYISSLKQLINDDLSTNFDISEKRKPPLLKKLLKTVNDIDGLISNYFYLNNAREFEYSNY</sequence>
<name>A0ABR7XA05_9SPHI</name>
<proteinExistence type="predicted"/>
<comment type="caution">
    <text evidence="1">The sequence shown here is derived from an EMBL/GenBank/DDBJ whole genome shotgun (WGS) entry which is preliminary data.</text>
</comment>
<keyword evidence="2" id="KW-1185">Reference proteome</keyword>
<dbReference type="RefSeq" id="WP_191177245.1">
    <property type="nucleotide sequence ID" value="NZ_JACWMW010000005.1"/>
</dbReference>
<accession>A0ABR7XA05</accession>
<evidence type="ECO:0000313" key="2">
    <source>
        <dbReference type="Proteomes" id="UP000618754"/>
    </source>
</evidence>
<organism evidence="1 2">
    <name type="scientific">Mucilaginibacter rigui</name>
    <dbReference type="NCBI Taxonomy" id="534635"/>
    <lineage>
        <taxon>Bacteria</taxon>
        <taxon>Pseudomonadati</taxon>
        <taxon>Bacteroidota</taxon>
        <taxon>Sphingobacteriia</taxon>
        <taxon>Sphingobacteriales</taxon>
        <taxon>Sphingobacteriaceae</taxon>
        <taxon>Mucilaginibacter</taxon>
    </lineage>
</organism>
<reference evidence="1 2" key="1">
    <citation type="submission" date="2020-09" db="EMBL/GenBank/DDBJ databases">
        <title>Novel species of Mucilaginibacter isolated from a glacier on the Tibetan Plateau.</title>
        <authorList>
            <person name="Liu Q."/>
            <person name="Xin Y.-H."/>
        </authorList>
    </citation>
    <scope>NUCLEOTIDE SEQUENCE [LARGE SCALE GENOMIC DNA]</scope>
    <source>
        <strain evidence="1 2">CGMCC 1.13878</strain>
    </source>
</reference>